<name>A0AB39MFL2_9ACTN</name>
<dbReference type="SUPFAM" id="SSF103473">
    <property type="entry name" value="MFS general substrate transporter"/>
    <property type="match status" value="1"/>
</dbReference>
<comment type="subcellular location">
    <subcellularLocation>
        <location evidence="1">Cell membrane</location>
        <topology evidence="1">Multi-pass membrane protein</topology>
    </subcellularLocation>
</comment>
<evidence type="ECO:0000256" key="2">
    <source>
        <dbReference type="ARBA" id="ARBA00022692"/>
    </source>
</evidence>
<dbReference type="GO" id="GO:0005886">
    <property type="term" value="C:plasma membrane"/>
    <property type="evidence" value="ECO:0007669"/>
    <property type="project" value="UniProtKB-SubCell"/>
</dbReference>
<keyword evidence="4 5" id="KW-0472">Membrane</keyword>
<evidence type="ECO:0000259" key="6">
    <source>
        <dbReference type="PROSITE" id="PS50850"/>
    </source>
</evidence>
<feature type="transmembrane region" description="Helical" evidence="5">
    <location>
        <begin position="179"/>
        <end position="206"/>
    </location>
</feature>
<dbReference type="InterPro" id="IPR011701">
    <property type="entry name" value="MFS"/>
</dbReference>
<feature type="transmembrane region" description="Helical" evidence="5">
    <location>
        <begin position="264"/>
        <end position="283"/>
    </location>
</feature>
<dbReference type="PANTHER" id="PTHR23542">
    <property type="match status" value="1"/>
</dbReference>
<dbReference type="Pfam" id="PF07690">
    <property type="entry name" value="MFS_1"/>
    <property type="match status" value="1"/>
</dbReference>
<feature type="domain" description="Major facilitator superfamily (MFS) profile" evidence="6">
    <location>
        <begin position="222"/>
        <end position="411"/>
    </location>
</feature>
<protein>
    <submittedName>
        <fullName evidence="7">MFS transporter</fullName>
    </submittedName>
</protein>
<reference evidence="7" key="1">
    <citation type="submission" date="2024-07" db="EMBL/GenBank/DDBJ databases">
        <authorList>
            <person name="Yu S.T."/>
        </authorList>
    </citation>
    <scope>NUCLEOTIDE SEQUENCE</scope>
    <source>
        <strain evidence="7">R08</strain>
    </source>
</reference>
<evidence type="ECO:0000256" key="5">
    <source>
        <dbReference type="SAM" id="Phobius"/>
    </source>
</evidence>
<evidence type="ECO:0000313" key="7">
    <source>
        <dbReference type="EMBL" id="XDQ04777.1"/>
    </source>
</evidence>
<dbReference type="AlphaFoldDB" id="A0AB39MFL2"/>
<feature type="transmembrane region" description="Helical" evidence="5">
    <location>
        <begin position="227"/>
        <end position="252"/>
    </location>
</feature>
<feature type="transmembrane region" description="Helical" evidence="5">
    <location>
        <begin position="295"/>
        <end position="328"/>
    </location>
</feature>
<feature type="transmembrane region" description="Helical" evidence="5">
    <location>
        <begin position="56"/>
        <end position="77"/>
    </location>
</feature>
<gene>
    <name evidence="7" type="ORF">AB5J58_33575</name>
</gene>
<dbReference type="InterPro" id="IPR020846">
    <property type="entry name" value="MFS_dom"/>
</dbReference>
<evidence type="ECO:0000256" key="3">
    <source>
        <dbReference type="ARBA" id="ARBA00022989"/>
    </source>
</evidence>
<evidence type="ECO:0000256" key="4">
    <source>
        <dbReference type="ARBA" id="ARBA00023136"/>
    </source>
</evidence>
<feature type="transmembrane region" description="Helical" evidence="5">
    <location>
        <begin position="376"/>
        <end position="400"/>
    </location>
</feature>
<organism evidence="7">
    <name type="scientific">Streptomyces sp. R08</name>
    <dbReference type="NCBI Taxonomy" id="3238624"/>
    <lineage>
        <taxon>Bacteria</taxon>
        <taxon>Bacillati</taxon>
        <taxon>Actinomycetota</taxon>
        <taxon>Actinomycetes</taxon>
        <taxon>Kitasatosporales</taxon>
        <taxon>Streptomycetaceae</taxon>
        <taxon>Streptomyces</taxon>
    </lineage>
</organism>
<sequence length="411" mass="40981">MSAPSSTPTPACPSYAAVLQVPYARRTFAAALVGRLSYGMVSPAVLLAVVRATGSYAAAGTIMAAFGTATVLLLPLRAALVDRHGPRRALPPMALLYGGFLCVLAAVTWSPGTPEVVLGAVAALTGTCAPPLGPTMRSVWGELVGDRGSLLQRAYSLDGVAEELLYVVGPLVVGGVLSFAPAAAGVLLSAVLVVTGTFAFVMSPALSGVRVSAGGGRGLRLARVRGLLGPVVVAGGMGLALSAVYLLVMAFVRQRGYGDDVVPWVLAALSAGSAVGGLLNGAVNWRRAARVRLSGAALGLGLALAAAGFATGLLSLTVAVGCAGFFVAPALTTAYLLADETAVPEARTQAGAWVNMAVNAGSSGGSVLTGLLVGRLPLGVCFVVAGVVAGGAGVVACLPVRRGWSRSSPRP</sequence>
<accession>A0AB39MFL2</accession>
<feature type="transmembrane region" description="Helical" evidence="5">
    <location>
        <begin position="89"/>
        <end position="109"/>
    </location>
</feature>
<evidence type="ECO:0000256" key="1">
    <source>
        <dbReference type="ARBA" id="ARBA00004651"/>
    </source>
</evidence>
<dbReference type="InterPro" id="IPR036259">
    <property type="entry name" value="MFS_trans_sf"/>
</dbReference>
<keyword evidence="3 5" id="KW-1133">Transmembrane helix</keyword>
<proteinExistence type="predicted"/>
<dbReference type="PANTHER" id="PTHR23542:SF1">
    <property type="entry name" value="MAJOR FACILITATOR SUPERFAMILY (MFS) PROFILE DOMAIN-CONTAINING PROTEIN"/>
    <property type="match status" value="1"/>
</dbReference>
<dbReference type="PROSITE" id="PS50850">
    <property type="entry name" value="MFS"/>
    <property type="match status" value="1"/>
</dbReference>
<feature type="transmembrane region" description="Helical" evidence="5">
    <location>
        <begin position="28"/>
        <end position="50"/>
    </location>
</feature>
<dbReference type="Gene3D" id="1.20.1250.20">
    <property type="entry name" value="MFS general substrate transporter like domains"/>
    <property type="match status" value="2"/>
</dbReference>
<dbReference type="RefSeq" id="WP_369190244.1">
    <property type="nucleotide sequence ID" value="NZ_CP163431.1"/>
</dbReference>
<dbReference type="EMBL" id="CP163431">
    <property type="protein sequence ID" value="XDQ04777.1"/>
    <property type="molecule type" value="Genomic_DNA"/>
</dbReference>
<dbReference type="GO" id="GO:0022857">
    <property type="term" value="F:transmembrane transporter activity"/>
    <property type="evidence" value="ECO:0007669"/>
    <property type="project" value="InterPro"/>
</dbReference>
<keyword evidence="2 5" id="KW-0812">Transmembrane</keyword>